<gene>
    <name evidence="2" type="ORF">CEXT_276751</name>
</gene>
<evidence type="ECO:0000313" key="2">
    <source>
        <dbReference type="EMBL" id="GIY08771.1"/>
    </source>
</evidence>
<keyword evidence="1" id="KW-0732">Signal</keyword>
<evidence type="ECO:0000313" key="3">
    <source>
        <dbReference type="Proteomes" id="UP001054945"/>
    </source>
</evidence>
<keyword evidence="3" id="KW-1185">Reference proteome</keyword>
<accession>A0AAV4QL01</accession>
<sequence>MCFLYIHVLLYRLVLMYHQQFPQLKFMQRLPSNPFSAVVLLINMSGFLDFDATHSIARAAYYKRYCPVSSPPSQPVNDPVRIHSKRFISPAYFRDF</sequence>
<name>A0AAV4QL01_CAEEX</name>
<protein>
    <submittedName>
        <fullName evidence="2">Uncharacterized protein</fullName>
    </submittedName>
</protein>
<organism evidence="2 3">
    <name type="scientific">Caerostris extrusa</name>
    <name type="common">Bark spider</name>
    <name type="synonym">Caerostris bankana</name>
    <dbReference type="NCBI Taxonomy" id="172846"/>
    <lineage>
        <taxon>Eukaryota</taxon>
        <taxon>Metazoa</taxon>
        <taxon>Ecdysozoa</taxon>
        <taxon>Arthropoda</taxon>
        <taxon>Chelicerata</taxon>
        <taxon>Arachnida</taxon>
        <taxon>Araneae</taxon>
        <taxon>Araneomorphae</taxon>
        <taxon>Entelegynae</taxon>
        <taxon>Araneoidea</taxon>
        <taxon>Araneidae</taxon>
        <taxon>Caerostris</taxon>
    </lineage>
</organism>
<proteinExistence type="predicted"/>
<dbReference type="EMBL" id="BPLR01006287">
    <property type="protein sequence ID" value="GIY08771.1"/>
    <property type="molecule type" value="Genomic_DNA"/>
</dbReference>
<dbReference type="AlphaFoldDB" id="A0AAV4QL01"/>
<reference evidence="2 3" key="1">
    <citation type="submission" date="2021-06" db="EMBL/GenBank/DDBJ databases">
        <title>Caerostris extrusa draft genome.</title>
        <authorList>
            <person name="Kono N."/>
            <person name="Arakawa K."/>
        </authorList>
    </citation>
    <scope>NUCLEOTIDE SEQUENCE [LARGE SCALE GENOMIC DNA]</scope>
</reference>
<feature type="signal peptide" evidence="1">
    <location>
        <begin position="1"/>
        <end position="16"/>
    </location>
</feature>
<evidence type="ECO:0000256" key="1">
    <source>
        <dbReference type="SAM" id="SignalP"/>
    </source>
</evidence>
<comment type="caution">
    <text evidence="2">The sequence shown here is derived from an EMBL/GenBank/DDBJ whole genome shotgun (WGS) entry which is preliminary data.</text>
</comment>
<feature type="chain" id="PRO_5043360489" evidence="1">
    <location>
        <begin position="17"/>
        <end position="96"/>
    </location>
</feature>
<dbReference type="Proteomes" id="UP001054945">
    <property type="component" value="Unassembled WGS sequence"/>
</dbReference>